<proteinExistence type="predicted"/>
<keyword evidence="1" id="KW-0812">Transmembrane</keyword>
<dbReference type="SUPFAM" id="SSF52540">
    <property type="entry name" value="P-loop containing nucleoside triphosphate hydrolases"/>
    <property type="match status" value="1"/>
</dbReference>
<keyword evidence="1" id="KW-1133">Transmembrane helix</keyword>
<reference evidence="3 4" key="1">
    <citation type="journal article" date="2024" name="BMC Genomics">
        <title>Genome assembly of redclaw crayfish (Cherax quadricarinatus) provides insights into its immune adaptation and hypoxia tolerance.</title>
        <authorList>
            <person name="Liu Z."/>
            <person name="Zheng J."/>
            <person name="Li H."/>
            <person name="Fang K."/>
            <person name="Wang S."/>
            <person name="He J."/>
            <person name="Zhou D."/>
            <person name="Weng S."/>
            <person name="Chi M."/>
            <person name="Gu Z."/>
            <person name="He J."/>
            <person name="Li F."/>
            <person name="Wang M."/>
        </authorList>
    </citation>
    <scope>NUCLEOTIDE SEQUENCE [LARGE SCALE GENOMIC DNA]</scope>
    <source>
        <strain evidence="3">ZL_2023a</strain>
    </source>
</reference>
<dbReference type="Proteomes" id="UP001445076">
    <property type="component" value="Unassembled WGS sequence"/>
</dbReference>
<sequence length="493" mass="57607">MRRAQFLASSAVIFSFIIFVLYGNHILVNVSNRRLMPNTILFLEAQGQPQTDDIGILNGVGREFLPSFKNPCWYEERKNNHELGKVAAYYISTTKPLLLSKCHYKRQSDMILRCLPYFFLIGQPKCATTDVFRRINLHPDVVEPIVKGPHWWTRKRYGPPYASRPVTFSEYLDVFNAPKIEENTRCDKTLHRWSNEKITGDGSTSTLWDSSPTMSYLYKIMSSDTQSISGKLFSRWHISHSVFEKTSGYVGMNTRHDPKSKNVIQNLQEVKYLQYYQYKDEVVLPFTVANVIHSVLPNSRIIAVIREPVSRLYSSYLFFTKKTSLSPETFDRNVKDSIQKWQDCTRQYSDRTCAYNKTLQNSLGVRLHNGLYSLFLRDWLKVFHKDQILVLRMEDYHQNVAETIISIYRHLGLRALTEEEEKVVNMAPVLNKNWKKPTIGKMLESSEKILKEFYKPYNRDLADLLKDSRYEWEDIYLKSEELNASHLTASSYA</sequence>
<dbReference type="GO" id="GO:0050659">
    <property type="term" value="F:N-acetylgalactosamine 4-sulfate 6-O-sulfotransferase activity"/>
    <property type="evidence" value="ECO:0007669"/>
    <property type="project" value="TreeGrafter"/>
</dbReference>
<name>A0AAW0Y7M3_CHEQU</name>
<feature type="transmembrane region" description="Helical" evidence="1">
    <location>
        <begin position="6"/>
        <end position="28"/>
    </location>
</feature>
<gene>
    <name evidence="3" type="ORF">OTU49_011701</name>
</gene>
<dbReference type="GO" id="GO:0019319">
    <property type="term" value="P:hexose biosynthetic process"/>
    <property type="evidence" value="ECO:0007669"/>
    <property type="project" value="TreeGrafter"/>
</dbReference>
<dbReference type="InterPro" id="IPR052654">
    <property type="entry name" value="CS_Sulfotransferase"/>
</dbReference>
<dbReference type="PANTHER" id="PTHR15723">
    <property type="entry name" value="CARBOHYDRATE SULFOTRANSFERASE 15"/>
    <property type="match status" value="1"/>
</dbReference>
<dbReference type="EMBL" id="JARKIK010000005">
    <property type="protein sequence ID" value="KAK8752017.1"/>
    <property type="molecule type" value="Genomic_DNA"/>
</dbReference>
<dbReference type="InterPro" id="IPR027417">
    <property type="entry name" value="P-loop_NTPase"/>
</dbReference>
<dbReference type="Gene3D" id="3.40.50.300">
    <property type="entry name" value="P-loop containing nucleotide triphosphate hydrolases"/>
    <property type="match status" value="1"/>
</dbReference>
<evidence type="ECO:0000259" key="2">
    <source>
        <dbReference type="Pfam" id="PF00685"/>
    </source>
</evidence>
<evidence type="ECO:0000313" key="3">
    <source>
        <dbReference type="EMBL" id="KAK8752017.1"/>
    </source>
</evidence>
<comment type="caution">
    <text evidence="3">The sequence shown here is derived from an EMBL/GenBank/DDBJ whole genome shotgun (WGS) entry which is preliminary data.</text>
</comment>
<keyword evidence="1" id="KW-0472">Membrane</keyword>
<dbReference type="Pfam" id="PF00685">
    <property type="entry name" value="Sulfotransfer_1"/>
    <property type="match status" value="1"/>
</dbReference>
<dbReference type="PANTHER" id="PTHR15723:SF0">
    <property type="entry name" value="CARBOHYDRATE SULFOTRANSFERASE 15"/>
    <property type="match status" value="1"/>
</dbReference>
<evidence type="ECO:0000313" key="4">
    <source>
        <dbReference type="Proteomes" id="UP001445076"/>
    </source>
</evidence>
<feature type="domain" description="Sulfotransferase" evidence="2">
    <location>
        <begin position="296"/>
        <end position="426"/>
    </location>
</feature>
<keyword evidence="4" id="KW-1185">Reference proteome</keyword>
<accession>A0AAW0Y7M3</accession>
<dbReference type="AlphaFoldDB" id="A0AAW0Y7M3"/>
<organism evidence="3 4">
    <name type="scientific">Cherax quadricarinatus</name>
    <name type="common">Australian red claw crayfish</name>
    <dbReference type="NCBI Taxonomy" id="27406"/>
    <lineage>
        <taxon>Eukaryota</taxon>
        <taxon>Metazoa</taxon>
        <taxon>Ecdysozoa</taxon>
        <taxon>Arthropoda</taxon>
        <taxon>Crustacea</taxon>
        <taxon>Multicrustacea</taxon>
        <taxon>Malacostraca</taxon>
        <taxon>Eumalacostraca</taxon>
        <taxon>Eucarida</taxon>
        <taxon>Decapoda</taxon>
        <taxon>Pleocyemata</taxon>
        <taxon>Astacidea</taxon>
        <taxon>Parastacoidea</taxon>
        <taxon>Parastacidae</taxon>
        <taxon>Cherax</taxon>
    </lineage>
</organism>
<protein>
    <recommendedName>
        <fullName evidence="2">Sulfotransferase domain-containing protein</fullName>
    </recommendedName>
</protein>
<evidence type="ECO:0000256" key="1">
    <source>
        <dbReference type="SAM" id="Phobius"/>
    </source>
</evidence>
<dbReference type="InterPro" id="IPR000863">
    <property type="entry name" value="Sulfotransferase_dom"/>
</dbReference>